<comment type="subcellular location">
    <subcellularLocation>
        <location evidence="1">Nucleus</location>
    </subcellularLocation>
</comment>
<keyword evidence="3" id="KW-0677">Repeat</keyword>
<dbReference type="InterPro" id="IPR013087">
    <property type="entry name" value="Znf_C2H2_type"/>
</dbReference>
<dbReference type="SMART" id="SM00355">
    <property type="entry name" value="ZnF_C2H2"/>
    <property type="match status" value="4"/>
</dbReference>
<proteinExistence type="inferred from homology"/>
<dbReference type="PROSITE" id="PS00028">
    <property type="entry name" value="ZINC_FINGER_C2H2_1"/>
    <property type="match status" value="2"/>
</dbReference>
<evidence type="ECO:0000256" key="8">
    <source>
        <dbReference type="ARBA" id="ARBA00023163"/>
    </source>
</evidence>
<keyword evidence="5" id="KW-0862">Zinc</keyword>
<gene>
    <name evidence="15" type="primary">LOC117649542</name>
</gene>
<keyword evidence="2" id="KW-0479">Metal-binding</keyword>
<dbReference type="GeneID" id="117649542"/>
<evidence type="ECO:0000259" key="13">
    <source>
        <dbReference type="PROSITE" id="PS50157"/>
    </source>
</evidence>
<evidence type="ECO:0000256" key="9">
    <source>
        <dbReference type="ARBA" id="ARBA00023242"/>
    </source>
</evidence>
<dbReference type="FunFam" id="3.30.160.60:FF:000965">
    <property type="entry name" value="Neurotrophin receptor-interacting factor homolog"/>
    <property type="match status" value="1"/>
</dbReference>
<evidence type="ECO:0000256" key="7">
    <source>
        <dbReference type="ARBA" id="ARBA00023125"/>
    </source>
</evidence>
<evidence type="ECO:0000256" key="12">
    <source>
        <dbReference type="SAM" id="MobiDB-lite"/>
    </source>
</evidence>
<reference evidence="15" key="1">
    <citation type="submission" date="2025-08" db="UniProtKB">
        <authorList>
            <consortium name="RefSeq"/>
        </authorList>
    </citation>
    <scope>IDENTIFICATION</scope>
    <source>
        <tissue evidence="15">Total insect</tissue>
    </source>
</reference>
<feature type="domain" description="C2H2-type" evidence="13">
    <location>
        <begin position="135"/>
        <end position="162"/>
    </location>
</feature>
<evidence type="ECO:0000313" key="15">
    <source>
        <dbReference type="RefSeq" id="XP_034248311.1"/>
    </source>
</evidence>
<dbReference type="PROSITE" id="PS50157">
    <property type="entry name" value="ZINC_FINGER_C2H2_2"/>
    <property type="match status" value="3"/>
</dbReference>
<keyword evidence="7" id="KW-0238">DNA-binding</keyword>
<evidence type="ECO:0000256" key="11">
    <source>
        <dbReference type="PROSITE-ProRule" id="PRU00042"/>
    </source>
</evidence>
<protein>
    <submittedName>
        <fullName evidence="15">Zinc finger protein 668-like</fullName>
    </submittedName>
</protein>
<dbReference type="KEGG" id="tpal:117649542"/>
<dbReference type="GO" id="GO:0008270">
    <property type="term" value="F:zinc ion binding"/>
    <property type="evidence" value="ECO:0007669"/>
    <property type="project" value="UniProtKB-KW"/>
</dbReference>
<keyword evidence="14" id="KW-1185">Reference proteome</keyword>
<dbReference type="FunFam" id="3.30.160.60:FF:000671">
    <property type="entry name" value="Zinc finger protein 26"/>
    <property type="match status" value="1"/>
</dbReference>
<dbReference type="InParanoid" id="A0A6P8ZTG5"/>
<feature type="domain" description="C2H2-type" evidence="13">
    <location>
        <begin position="76"/>
        <end position="99"/>
    </location>
</feature>
<dbReference type="PANTHER" id="PTHR24388">
    <property type="entry name" value="ZINC FINGER PROTEIN"/>
    <property type="match status" value="1"/>
</dbReference>
<comment type="similarity">
    <text evidence="10">Belongs to the snail C2H2-type zinc-finger protein family.</text>
</comment>
<organism evidence="15">
    <name type="scientific">Thrips palmi</name>
    <name type="common">Melon thrips</name>
    <dbReference type="NCBI Taxonomy" id="161013"/>
    <lineage>
        <taxon>Eukaryota</taxon>
        <taxon>Metazoa</taxon>
        <taxon>Ecdysozoa</taxon>
        <taxon>Arthropoda</taxon>
        <taxon>Hexapoda</taxon>
        <taxon>Insecta</taxon>
        <taxon>Pterygota</taxon>
        <taxon>Neoptera</taxon>
        <taxon>Paraneoptera</taxon>
        <taxon>Thysanoptera</taxon>
        <taxon>Terebrantia</taxon>
        <taxon>Thripoidea</taxon>
        <taxon>Thripidae</taxon>
        <taxon>Thrips</taxon>
    </lineage>
</organism>
<evidence type="ECO:0000256" key="1">
    <source>
        <dbReference type="ARBA" id="ARBA00004123"/>
    </source>
</evidence>
<keyword evidence="8" id="KW-0804">Transcription</keyword>
<dbReference type="OrthoDB" id="8685330at2759"/>
<evidence type="ECO:0000256" key="5">
    <source>
        <dbReference type="ARBA" id="ARBA00022833"/>
    </source>
</evidence>
<evidence type="ECO:0000313" key="14">
    <source>
        <dbReference type="Proteomes" id="UP000515158"/>
    </source>
</evidence>
<dbReference type="RefSeq" id="XP_034248311.1">
    <property type="nucleotide sequence ID" value="XM_034392420.1"/>
</dbReference>
<dbReference type="Proteomes" id="UP000515158">
    <property type="component" value="Unplaced"/>
</dbReference>
<keyword evidence="6" id="KW-0805">Transcription regulation</keyword>
<sequence length="221" mass="24393">MKSLKLNVESKPAAGPLANQQNQVPDRLNGSDASERQQGFAPASPQRYRYMHVVQPDAGTAIRAATMMPLLLDRPFGCPMCGCTFTTQAALRKHVKRHSPCPNPPCSGPCCCRPIGQPAAHPSGVAKDDKPLLPHTCSQCGKSFRTAGYLAVHRRVHTGVRPFSCSCGKAFVRRCNLRAHLVSHTRERPHACLRPDCGQRFQFRKQLERHRLQCVAAVSQH</sequence>
<dbReference type="SUPFAM" id="SSF57667">
    <property type="entry name" value="beta-beta-alpha zinc fingers"/>
    <property type="match status" value="2"/>
</dbReference>
<accession>A0A6P8ZTG5</accession>
<keyword evidence="9" id="KW-0539">Nucleus</keyword>
<dbReference type="Pfam" id="PF00096">
    <property type="entry name" value="zf-C2H2"/>
    <property type="match status" value="1"/>
</dbReference>
<dbReference type="AlphaFoldDB" id="A0A6P8ZTG5"/>
<feature type="region of interest" description="Disordered" evidence="12">
    <location>
        <begin position="1"/>
        <end position="44"/>
    </location>
</feature>
<keyword evidence="4 11" id="KW-0863">Zinc-finger</keyword>
<name>A0A6P8ZTG5_THRPL</name>
<dbReference type="PANTHER" id="PTHR24388:SF54">
    <property type="entry name" value="PROTEIN ESCARGOT"/>
    <property type="match status" value="1"/>
</dbReference>
<dbReference type="GO" id="GO:0000978">
    <property type="term" value="F:RNA polymerase II cis-regulatory region sequence-specific DNA binding"/>
    <property type="evidence" value="ECO:0007669"/>
    <property type="project" value="TreeGrafter"/>
</dbReference>
<evidence type="ECO:0000256" key="2">
    <source>
        <dbReference type="ARBA" id="ARBA00022723"/>
    </source>
</evidence>
<feature type="domain" description="C2H2-type" evidence="13">
    <location>
        <begin position="163"/>
        <end position="189"/>
    </location>
</feature>
<dbReference type="InterPro" id="IPR036236">
    <property type="entry name" value="Znf_C2H2_sf"/>
</dbReference>
<evidence type="ECO:0000256" key="10">
    <source>
        <dbReference type="ARBA" id="ARBA00037948"/>
    </source>
</evidence>
<evidence type="ECO:0000256" key="6">
    <source>
        <dbReference type="ARBA" id="ARBA00023015"/>
    </source>
</evidence>
<dbReference type="InterPro" id="IPR050527">
    <property type="entry name" value="Snail/Krueppel_Znf"/>
</dbReference>
<evidence type="ECO:0000256" key="3">
    <source>
        <dbReference type="ARBA" id="ARBA00022737"/>
    </source>
</evidence>
<dbReference type="GO" id="GO:0005634">
    <property type="term" value="C:nucleus"/>
    <property type="evidence" value="ECO:0007669"/>
    <property type="project" value="UniProtKB-SubCell"/>
</dbReference>
<evidence type="ECO:0000256" key="4">
    <source>
        <dbReference type="ARBA" id="ARBA00022771"/>
    </source>
</evidence>
<dbReference type="GO" id="GO:0000981">
    <property type="term" value="F:DNA-binding transcription factor activity, RNA polymerase II-specific"/>
    <property type="evidence" value="ECO:0007669"/>
    <property type="project" value="TreeGrafter"/>
</dbReference>
<dbReference type="Gene3D" id="3.30.160.60">
    <property type="entry name" value="Classic Zinc Finger"/>
    <property type="match status" value="4"/>
</dbReference>
<dbReference type="Pfam" id="PF13894">
    <property type="entry name" value="zf-C2H2_4"/>
    <property type="match status" value="1"/>
</dbReference>